<dbReference type="Pfam" id="PF13561">
    <property type="entry name" value="adh_short_C2"/>
    <property type="match status" value="1"/>
</dbReference>
<protein>
    <submittedName>
        <fullName evidence="5">Glucose 1-dehydrogenase</fullName>
        <ecNumber evidence="5">1.1.1.47</ecNumber>
    </submittedName>
</protein>
<proteinExistence type="inferred from homology"/>
<keyword evidence="2 5" id="KW-0560">Oxidoreductase</keyword>
<feature type="domain" description="Ketoreductase" evidence="4">
    <location>
        <begin position="7"/>
        <end position="176"/>
    </location>
</feature>
<evidence type="ECO:0000256" key="2">
    <source>
        <dbReference type="ARBA" id="ARBA00023002"/>
    </source>
</evidence>
<evidence type="ECO:0000256" key="3">
    <source>
        <dbReference type="ARBA" id="ARBA00023027"/>
    </source>
</evidence>
<name>A0ABT6PRI0_9PSEU</name>
<dbReference type="RefSeq" id="WP_281456878.1">
    <property type="nucleotide sequence ID" value="NZ_JASAOF010000011.1"/>
</dbReference>
<dbReference type="GO" id="GO:0047936">
    <property type="term" value="F:glucose 1-dehydrogenase [NAD(P)+] activity"/>
    <property type="evidence" value="ECO:0007669"/>
    <property type="project" value="UniProtKB-EC"/>
</dbReference>
<comment type="caution">
    <text evidence="5">The sequence shown here is derived from an EMBL/GenBank/DDBJ whole genome shotgun (WGS) entry which is preliminary data.</text>
</comment>
<dbReference type="InterPro" id="IPR020904">
    <property type="entry name" value="Sc_DH/Rdtase_CS"/>
</dbReference>
<dbReference type="EMBL" id="JASAOF010000011">
    <property type="protein sequence ID" value="MDI2030564.1"/>
    <property type="molecule type" value="Genomic_DNA"/>
</dbReference>
<dbReference type="PROSITE" id="PS00061">
    <property type="entry name" value="ADH_SHORT"/>
    <property type="match status" value="1"/>
</dbReference>
<dbReference type="InterPro" id="IPR057326">
    <property type="entry name" value="KR_dom"/>
</dbReference>
<dbReference type="SUPFAM" id="SSF51735">
    <property type="entry name" value="NAD(P)-binding Rossmann-fold domains"/>
    <property type="match status" value="1"/>
</dbReference>
<accession>A0ABT6PRI0</accession>
<evidence type="ECO:0000256" key="1">
    <source>
        <dbReference type="ARBA" id="ARBA00006484"/>
    </source>
</evidence>
<dbReference type="InterPro" id="IPR002347">
    <property type="entry name" value="SDR_fam"/>
</dbReference>
<keyword evidence="6" id="KW-1185">Reference proteome</keyword>
<dbReference type="Proteomes" id="UP001237595">
    <property type="component" value="Unassembled WGS sequence"/>
</dbReference>
<evidence type="ECO:0000259" key="4">
    <source>
        <dbReference type="SMART" id="SM00822"/>
    </source>
</evidence>
<reference evidence="5 6" key="1">
    <citation type="submission" date="2023-04" db="EMBL/GenBank/DDBJ databases">
        <title>Draft genome sequence of Saccharopolyspora sp. TS4A08 isolated from sweet potato rhizospheric soil.</title>
        <authorList>
            <person name="Suksaard P."/>
            <person name="Duangmal K."/>
        </authorList>
    </citation>
    <scope>NUCLEOTIDE SEQUENCE [LARGE SCALE GENOMIC DNA]</scope>
    <source>
        <strain evidence="5 6">TS4A08</strain>
    </source>
</reference>
<gene>
    <name evidence="5" type="ORF">QFW96_18165</name>
</gene>
<dbReference type="PANTHER" id="PTHR24321">
    <property type="entry name" value="DEHYDROGENASES, SHORT CHAIN"/>
    <property type="match status" value="1"/>
</dbReference>
<dbReference type="SMART" id="SM00822">
    <property type="entry name" value="PKS_KR"/>
    <property type="match status" value="1"/>
</dbReference>
<dbReference type="Gene3D" id="3.40.50.720">
    <property type="entry name" value="NAD(P)-binding Rossmann-like Domain"/>
    <property type="match status" value="1"/>
</dbReference>
<organism evidence="5 6">
    <name type="scientific">Saccharopolyspora ipomoeae</name>
    <dbReference type="NCBI Taxonomy" id="3042027"/>
    <lineage>
        <taxon>Bacteria</taxon>
        <taxon>Bacillati</taxon>
        <taxon>Actinomycetota</taxon>
        <taxon>Actinomycetes</taxon>
        <taxon>Pseudonocardiales</taxon>
        <taxon>Pseudonocardiaceae</taxon>
        <taxon>Saccharopolyspora</taxon>
    </lineage>
</organism>
<comment type="similarity">
    <text evidence="1">Belongs to the short-chain dehydrogenases/reductases (SDR) family.</text>
</comment>
<sequence length="257" mass="27650">MAKLNGKVAIITGGAGGIGKETAQLFLKEGAKVALVDLSAEQLDQARAELGVLGDVITVQANVSKEDDVERYVREVVDRFGRIDAFFNNAGVEGGHSRIVDYKLEEFEKVMSVNARGVFLGLKHVLRVMIQQRNGSVINTSSTAGLMGVPGMVPYSASKHAVVGITRTAALEVAENKVRVNSIHPAPVNTKMMESIEKNTDPDNPEAVKESWTNGIPLKRYADPHEIAALVLFLASDESRFITGAQYRIDGGMGAQS</sequence>
<dbReference type="NCBIfam" id="NF005559">
    <property type="entry name" value="PRK07231.1"/>
    <property type="match status" value="1"/>
</dbReference>
<dbReference type="EC" id="1.1.1.47" evidence="5"/>
<dbReference type="PRINTS" id="PR00081">
    <property type="entry name" value="GDHRDH"/>
</dbReference>
<keyword evidence="3" id="KW-0520">NAD</keyword>
<dbReference type="InterPro" id="IPR036291">
    <property type="entry name" value="NAD(P)-bd_dom_sf"/>
</dbReference>
<dbReference type="PANTHER" id="PTHR24321:SF8">
    <property type="entry name" value="ESTRADIOL 17-BETA-DEHYDROGENASE 8-RELATED"/>
    <property type="match status" value="1"/>
</dbReference>
<dbReference type="PRINTS" id="PR00080">
    <property type="entry name" value="SDRFAMILY"/>
</dbReference>
<evidence type="ECO:0000313" key="5">
    <source>
        <dbReference type="EMBL" id="MDI2030564.1"/>
    </source>
</evidence>
<evidence type="ECO:0000313" key="6">
    <source>
        <dbReference type="Proteomes" id="UP001237595"/>
    </source>
</evidence>